<evidence type="ECO:0000259" key="4">
    <source>
        <dbReference type="PROSITE" id="PS01124"/>
    </source>
</evidence>
<dbReference type="SUPFAM" id="SSF55136">
    <property type="entry name" value="Probable bacterial effector-binding domain"/>
    <property type="match status" value="1"/>
</dbReference>
<dbReference type="PROSITE" id="PS01124">
    <property type="entry name" value="HTH_ARAC_FAMILY_2"/>
    <property type="match status" value="1"/>
</dbReference>
<proteinExistence type="predicted"/>
<dbReference type="Gene3D" id="3.20.80.10">
    <property type="entry name" value="Regulatory factor, effector binding domain"/>
    <property type="match status" value="1"/>
</dbReference>
<protein>
    <submittedName>
        <fullName evidence="5">AraC family transcriptional regulator</fullName>
    </submittedName>
</protein>
<accession>A0ABN0ZUX7</accession>
<evidence type="ECO:0000256" key="3">
    <source>
        <dbReference type="ARBA" id="ARBA00023163"/>
    </source>
</evidence>
<dbReference type="InterPro" id="IPR020449">
    <property type="entry name" value="Tscrpt_reg_AraC-type_HTH"/>
</dbReference>
<dbReference type="SMART" id="SM00342">
    <property type="entry name" value="HTH_ARAC"/>
    <property type="match status" value="1"/>
</dbReference>
<evidence type="ECO:0000313" key="6">
    <source>
        <dbReference type="Proteomes" id="UP001500740"/>
    </source>
</evidence>
<dbReference type="InterPro" id="IPR011256">
    <property type="entry name" value="Reg_factor_effector_dom_sf"/>
</dbReference>
<dbReference type="InterPro" id="IPR029442">
    <property type="entry name" value="GyrI-like"/>
</dbReference>
<evidence type="ECO:0000256" key="1">
    <source>
        <dbReference type="ARBA" id="ARBA00023015"/>
    </source>
</evidence>
<dbReference type="InterPro" id="IPR050959">
    <property type="entry name" value="MarA-like"/>
</dbReference>
<sequence>MDLLKQMNDALDYIEDNLDEAIDFNQVALIAQCSEYHFKRMFSFLAGIPLSEYIRRRRMTLAAMELKSNEIKIIDVAMKYGYSSPNSFARAFQQVHGLMPSELKEQSTSLKSYPKLTFQLTVRGVDEMNVRIIEKNSFSITGIKQRMRVIDNDVDPEVVKLWETMSEETINELANLSDLEPPGILHVLTDYTSEGEDEGEIDYYFGVATTQNTPDSFTRLEVPANTWAIFEVEGEWEAIEDTWQRIYSEWFPSSKYEHAEAPEIVSSQDQISEIWIPVRKA</sequence>
<dbReference type="PANTHER" id="PTHR47504">
    <property type="entry name" value="RIGHT ORIGIN-BINDING PROTEIN"/>
    <property type="match status" value="1"/>
</dbReference>
<dbReference type="SMART" id="SM00871">
    <property type="entry name" value="AraC_E_bind"/>
    <property type="match status" value="1"/>
</dbReference>
<keyword evidence="6" id="KW-1185">Reference proteome</keyword>
<dbReference type="EMBL" id="BAAACZ010000010">
    <property type="protein sequence ID" value="GAA0459846.1"/>
    <property type="molecule type" value="Genomic_DNA"/>
</dbReference>
<dbReference type="Gene3D" id="1.10.10.60">
    <property type="entry name" value="Homeodomain-like"/>
    <property type="match status" value="2"/>
</dbReference>
<organism evidence="5 6">
    <name type="scientific">Alkalibacillus silvisoli</name>
    <dbReference type="NCBI Taxonomy" id="392823"/>
    <lineage>
        <taxon>Bacteria</taxon>
        <taxon>Bacillati</taxon>
        <taxon>Bacillota</taxon>
        <taxon>Bacilli</taxon>
        <taxon>Bacillales</taxon>
        <taxon>Bacillaceae</taxon>
        <taxon>Alkalibacillus</taxon>
    </lineage>
</organism>
<dbReference type="SUPFAM" id="SSF46689">
    <property type="entry name" value="Homeodomain-like"/>
    <property type="match status" value="2"/>
</dbReference>
<dbReference type="InterPro" id="IPR010499">
    <property type="entry name" value="AraC_E-bd"/>
</dbReference>
<dbReference type="Pfam" id="PF06445">
    <property type="entry name" value="GyrI-like"/>
    <property type="match status" value="1"/>
</dbReference>
<reference evidence="5 6" key="1">
    <citation type="journal article" date="2019" name="Int. J. Syst. Evol. Microbiol.">
        <title>The Global Catalogue of Microorganisms (GCM) 10K type strain sequencing project: providing services to taxonomists for standard genome sequencing and annotation.</title>
        <authorList>
            <consortium name="The Broad Institute Genomics Platform"/>
            <consortium name="The Broad Institute Genome Sequencing Center for Infectious Disease"/>
            <person name="Wu L."/>
            <person name="Ma J."/>
        </authorList>
    </citation>
    <scope>NUCLEOTIDE SEQUENCE [LARGE SCALE GENOMIC DNA]</scope>
    <source>
        <strain evidence="5 6">JCM 14193</strain>
    </source>
</reference>
<keyword evidence="3" id="KW-0804">Transcription</keyword>
<evidence type="ECO:0000256" key="2">
    <source>
        <dbReference type="ARBA" id="ARBA00023125"/>
    </source>
</evidence>
<dbReference type="InterPro" id="IPR009057">
    <property type="entry name" value="Homeodomain-like_sf"/>
</dbReference>
<dbReference type="RefSeq" id="WP_343782692.1">
    <property type="nucleotide sequence ID" value="NZ_BAAACZ010000010.1"/>
</dbReference>
<dbReference type="PRINTS" id="PR00032">
    <property type="entry name" value="HTHARAC"/>
</dbReference>
<keyword evidence="1" id="KW-0805">Transcription regulation</keyword>
<feature type="domain" description="HTH araC/xylS-type" evidence="4">
    <location>
        <begin position="8"/>
        <end position="106"/>
    </location>
</feature>
<dbReference type="Pfam" id="PF12833">
    <property type="entry name" value="HTH_18"/>
    <property type="match status" value="1"/>
</dbReference>
<dbReference type="PANTHER" id="PTHR47504:SF5">
    <property type="entry name" value="RIGHT ORIGIN-BINDING PROTEIN"/>
    <property type="match status" value="1"/>
</dbReference>
<dbReference type="Proteomes" id="UP001500740">
    <property type="component" value="Unassembled WGS sequence"/>
</dbReference>
<dbReference type="InterPro" id="IPR018060">
    <property type="entry name" value="HTH_AraC"/>
</dbReference>
<keyword evidence="2" id="KW-0238">DNA-binding</keyword>
<name>A0ABN0ZUX7_9BACI</name>
<evidence type="ECO:0000313" key="5">
    <source>
        <dbReference type="EMBL" id="GAA0459846.1"/>
    </source>
</evidence>
<comment type="caution">
    <text evidence="5">The sequence shown here is derived from an EMBL/GenBank/DDBJ whole genome shotgun (WGS) entry which is preliminary data.</text>
</comment>
<gene>
    <name evidence="5" type="ORF">GCM10008935_13940</name>
</gene>